<dbReference type="GO" id="GO:0003700">
    <property type="term" value="F:DNA-binding transcription factor activity"/>
    <property type="evidence" value="ECO:0007669"/>
    <property type="project" value="InterPro"/>
</dbReference>
<dbReference type="InterPro" id="IPR009057">
    <property type="entry name" value="Homeodomain-like_sf"/>
</dbReference>
<feature type="domain" description="HTH araC/xylS-type" evidence="4">
    <location>
        <begin position="224"/>
        <end position="321"/>
    </location>
</feature>
<dbReference type="PANTHER" id="PTHR43130">
    <property type="entry name" value="ARAC-FAMILY TRANSCRIPTIONAL REGULATOR"/>
    <property type="match status" value="1"/>
</dbReference>
<dbReference type="Gene3D" id="3.40.50.880">
    <property type="match status" value="1"/>
</dbReference>
<dbReference type="Gene3D" id="1.10.10.60">
    <property type="entry name" value="Homeodomain-like"/>
    <property type="match status" value="1"/>
</dbReference>
<evidence type="ECO:0000256" key="3">
    <source>
        <dbReference type="SAM" id="MobiDB-lite"/>
    </source>
</evidence>
<keyword evidence="1" id="KW-0805">Transcription regulation</keyword>
<dbReference type="PROSITE" id="PS01124">
    <property type="entry name" value="HTH_ARAC_FAMILY_2"/>
    <property type="match status" value="1"/>
</dbReference>
<sequence>MASLAPIVPRRPRRIGFLLFDGVKALDYVGPAEVFVEANQAVGAYEVLLLSPTGDEVTTSLGGRVEVHAAADTIDALDTLVVPGSEQSPSTFARGAVLDAVAGLAARSSRVVSICSGAFVLAALGLLDGRPATTHWKFAADLARRYPAIDVQADRIFVRDGDVATSAGVAAGIDLALALVEDDHGADVARRVAQGLLVYLQRSGGQSQFSTPLRARAPQQSVVRRVTDLMESDPARACTVADLAREVNVSVRHLTRLFREELDTSPAEYLAELRFELARARLEAGSSVARTALEAGFSSAESLRRAFVARLGVSPSQYQRRFRSSVRRDERAPSAVDGPRGALGRAS</sequence>
<accession>A0AAU7W4I7</accession>
<evidence type="ECO:0000313" key="5">
    <source>
        <dbReference type="EMBL" id="XBX81608.1"/>
    </source>
</evidence>
<dbReference type="InterPro" id="IPR018060">
    <property type="entry name" value="HTH_AraC"/>
</dbReference>
<feature type="region of interest" description="Disordered" evidence="3">
    <location>
        <begin position="322"/>
        <end position="347"/>
    </location>
</feature>
<proteinExistence type="predicted"/>
<dbReference type="EMBL" id="CP158374">
    <property type="protein sequence ID" value="XBX81608.1"/>
    <property type="molecule type" value="Genomic_DNA"/>
</dbReference>
<dbReference type="SUPFAM" id="SSF46689">
    <property type="entry name" value="Homeodomain-like"/>
    <property type="match status" value="2"/>
</dbReference>
<dbReference type="SMART" id="SM00342">
    <property type="entry name" value="HTH_ARAC"/>
    <property type="match status" value="1"/>
</dbReference>
<dbReference type="GO" id="GO:0043565">
    <property type="term" value="F:sequence-specific DNA binding"/>
    <property type="evidence" value="ECO:0007669"/>
    <property type="project" value="InterPro"/>
</dbReference>
<dbReference type="SUPFAM" id="SSF52317">
    <property type="entry name" value="Class I glutamine amidotransferase-like"/>
    <property type="match status" value="1"/>
</dbReference>
<dbReference type="PANTHER" id="PTHR43130:SF3">
    <property type="entry name" value="HTH-TYPE TRANSCRIPTIONAL REGULATOR RV1931C"/>
    <property type="match status" value="1"/>
</dbReference>
<gene>
    <name evidence="5" type="ORF">ABIQ69_13445</name>
</gene>
<evidence type="ECO:0000256" key="2">
    <source>
        <dbReference type="ARBA" id="ARBA00023163"/>
    </source>
</evidence>
<evidence type="ECO:0000256" key="1">
    <source>
        <dbReference type="ARBA" id="ARBA00023015"/>
    </source>
</evidence>
<dbReference type="InterPro" id="IPR052158">
    <property type="entry name" value="INH-QAR"/>
</dbReference>
<dbReference type="Pfam" id="PF01965">
    <property type="entry name" value="DJ-1_PfpI"/>
    <property type="match status" value="1"/>
</dbReference>
<evidence type="ECO:0000259" key="4">
    <source>
        <dbReference type="PROSITE" id="PS01124"/>
    </source>
</evidence>
<dbReference type="InterPro" id="IPR029062">
    <property type="entry name" value="Class_I_gatase-like"/>
</dbReference>
<protein>
    <submittedName>
        <fullName evidence="5">GlxA family transcriptional regulator</fullName>
    </submittedName>
</protein>
<dbReference type="InterPro" id="IPR002818">
    <property type="entry name" value="DJ-1/PfpI"/>
</dbReference>
<name>A0AAU7W4I7_9MICO</name>
<reference evidence="5" key="1">
    <citation type="submission" date="2024-05" db="EMBL/GenBank/DDBJ databases">
        <authorList>
            <person name="Yu L."/>
        </authorList>
    </citation>
    <scope>NUCLEOTIDE SEQUENCE</scope>
    <source>
        <strain evidence="5">G08B096</strain>
    </source>
</reference>
<organism evidence="5">
    <name type="scientific">Agromyces sp. G08B096</name>
    <dbReference type="NCBI Taxonomy" id="3156399"/>
    <lineage>
        <taxon>Bacteria</taxon>
        <taxon>Bacillati</taxon>
        <taxon>Actinomycetota</taxon>
        <taxon>Actinomycetes</taxon>
        <taxon>Micrococcales</taxon>
        <taxon>Microbacteriaceae</taxon>
        <taxon>Agromyces</taxon>
    </lineage>
</organism>
<dbReference type="AlphaFoldDB" id="A0AAU7W4I7"/>
<dbReference type="RefSeq" id="WP_350347630.1">
    <property type="nucleotide sequence ID" value="NZ_CP158374.1"/>
</dbReference>
<dbReference type="Pfam" id="PF12833">
    <property type="entry name" value="HTH_18"/>
    <property type="match status" value="1"/>
</dbReference>
<dbReference type="CDD" id="cd03137">
    <property type="entry name" value="GATase1_AraC_1"/>
    <property type="match status" value="1"/>
</dbReference>
<keyword evidence="2" id="KW-0804">Transcription</keyword>